<name>A0ACB8DI94_DERSI</name>
<dbReference type="EMBL" id="CM023480">
    <property type="protein sequence ID" value="KAH7970393.1"/>
    <property type="molecule type" value="Genomic_DNA"/>
</dbReference>
<organism evidence="1 2">
    <name type="scientific">Dermacentor silvarum</name>
    <name type="common">Tick</name>
    <dbReference type="NCBI Taxonomy" id="543639"/>
    <lineage>
        <taxon>Eukaryota</taxon>
        <taxon>Metazoa</taxon>
        <taxon>Ecdysozoa</taxon>
        <taxon>Arthropoda</taxon>
        <taxon>Chelicerata</taxon>
        <taxon>Arachnida</taxon>
        <taxon>Acari</taxon>
        <taxon>Parasitiformes</taxon>
        <taxon>Ixodida</taxon>
        <taxon>Ixodoidea</taxon>
        <taxon>Ixodidae</taxon>
        <taxon>Rhipicephalinae</taxon>
        <taxon>Dermacentor</taxon>
    </lineage>
</organism>
<gene>
    <name evidence="1" type="ORF">HPB49_005862</name>
</gene>
<dbReference type="Proteomes" id="UP000821865">
    <property type="component" value="Chromosome 11"/>
</dbReference>
<reference evidence="1" key="1">
    <citation type="submission" date="2020-05" db="EMBL/GenBank/DDBJ databases">
        <title>Large-scale comparative analyses of tick genomes elucidate their genetic diversity and vector capacities.</title>
        <authorList>
            <person name="Jia N."/>
            <person name="Wang J."/>
            <person name="Shi W."/>
            <person name="Du L."/>
            <person name="Sun Y."/>
            <person name="Zhan W."/>
            <person name="Jiang J."/>
            <person name="Wang Q."/>
            <person name="Zhang B."/>
            <person name="Ji P."/>
            <person name="Sakyi L.B."/>
            <person name="Cui X."/>
            <person name="Yuan T."/>
            <person name="Jiang B."/>
            <person name="Yang W."/>
            <person name="Lam T.T.-Y."/>
            <person name="Chang Q."/>
            <person name="Ding S."/>
            <person name="Wang X."/>
            <person name="Zhu J."/>
            <person name="Ruan X."/>
            <person name="Zhao L."/>
            <person name="Wei J."/>
            <person name="Que T."/>
            <person name="Du C."/>
            <person name="Cheng J."/>
            <person name="Dai P."/>
            <person name="Han X."/>
            <person name="Huang E."/>
            <person name="Gao Y."/>
            <person name="Liu J."/>
            <person name="Shao H."/>
            <person name="Ye R."/>
            <person name="Li L."/>
            <person name="Wei W."/>
            <person name="Wang X."/>
            <person name="Wang C."/>
            <person name="Yang T."/>
            <person name="Huo Q."/>
            <person name="Li W."/>
            <person name="Guo W."/>
            <person name="Chen H."/>
            <person name="Zhou L."/>
            <person name="Ni X."/>
            <person name="Tian J."/>
            <person name="Zhou Y."/>
            <person name="Sheng Y."/>
            <person name="Liu T."/>
            <person name="Pan Y."/>
            <person name="Xia L."/>
            <person name="Li J."/>
            <person name="Zhao F."/>
            <person name="Cao W."/>
        </authorList>
    </citation>
    <scope>NUCLEOTIDE SEQUENCE</scope>
    <source>
        <strain evidence="1">Dsil-2018</strain>
    </source>
</reference>
<evidence type="ECO:0000313" key="1">
    <source>
        <dbReference type="EMBL" id="KAH7970393.1"/>
    </source>
</evidence>
<keyword evidence="2" id="KW-1185">Reference proteome</keyword>
<evidence type="ECO:0000313" key="2">
    <source>
        <dbReference type="Proteomes" id="UP000821865"/>
    </source>
</evidence>
<proteinExistence type="predicted"/>
<comment type="caution">
    <text evidence="1">The sequence shown here is derived from an EMBL/GenBank/DDBJ whole genome shotgun (WGS) entry which is preliminary data.</text>
</comment>
<protein>
    <submittedName>
        <fullName evidence="1">Uncharacterized protein</fullName>
    </submittedName>
</protein>
<accession>A0ACB8DI94</accession>
<sequence length="163" mass="17274">MGGSLVANYTSHASKFFVGAENEWHEIDMFQSCTHLSGKCDADLSCVNESSVGGSMVACYTSQASKGKHLSKESRPVDDQGPGGPVSEGAPLSALKHLDHFLHSFAGLEHHLLGQVVLRHKVDYGVQGGWVYGHDDDATPGGPLPDIVDEEAVEDIQATAGMV</sequence>